<name>V9FK94_PHYNI</name>
<dbReference type="Proteomes" id="UP000018721">
    <property type="component" value="Unassembled WGS sequence"/>
</dbReference>
<sequence>MTWFLTFESDSEPELEVLPGSTWVCPPIDVEWYEDWDAFRTYMDGYQPSTRQVFRQRTSVSVRKWNQEIAGQTRPVCEILLLMSYCFQIV</sequence>
<protein>
    <submittedName>
        <fullName evidence="1">Uncharacterized protein</fullName>
    </submittedName>
</protein>
<reference evidence="1 2" key="1">
    <citation type="submission" date="2013-11" db="EMBL/GenBank/DDBJ databases">
        <title>The Genome Sequence of Phytophthora parasitica P1569.</title>
        <authorList>
            <consortium name="The Broad Institute Genomics Platform"/>
            <person name="Russ C."/>
            <person name="Tyler B."/>
            <person name="Panabieres F."/>
            <person name="Shan W."/>
            <person name="Tripathy S."/>
            <person name="Grunwald N."/>
            <person name="Machado M."/>
            <person name="Johnson C.S."/>
            <person name="Arredondo F."/>
            <person name="Hong C."/>
            <person name="Coffey M."/>
            <person name="Young S.K."/>
            <person name="Zeng Q."/>
            <person name="Gargeya S."/>
            <person name="Fitzgerald M."/>
            <person name="Abouelleil A."/>
            <person name="Alvarado L."/>
            <person name="Chapman S.B."/>
            <person name="Gainer-Dewar J."/>
            <person name="Goldberg J."/>
            <person name="Griggs A."/>
            <person name="Gujja S."/>
            <person name="Hansen M."/>
            <person name="Howarth C."/>
            <person name="Imamovic A."/>
            <person name="Ireland A."/>
            <person name="Larimer J."/>
            <person name="McCowan C."/>
            <person name="Murphy C."/>
            <person name="Pearson M."/>
            <person name="Poon T.W."/>
            <person name="Priest M."/>
            <person name="Roberts A."/>
            <person name="Saif S."/>
            <person name="Shea T."/>
            <person name="Sykes S."/>
            <person name="Wortman J."/>
            <person name="Nusbaum C."/>
            <person name="Birren B."/>
        </authorList>
    </citation>
    <scope>NUCLEOTIDE SEQUENCE [LARGE SCALE GENOMIC DNA]</scope>
    <source>
        <strain evidence="1 2">P1569</strain>
    </source>
</reference>
<evidence type="ECO:0000313" key="2">
    <source>
        <dbReference type="Proteomes" id="UP000018721"/>
    </source>
</evidence>
<dbReference type="AlphaFoldDB" id="V9FK94"/>
<comment type="caution">
    <text evidence="1">The sequence shown here is derived from an EMBL/GenBank/DDBJ whole genome shotgun (WGS) entry which is preliminary data.</text>
</comment>
<dbReference type="OrthoDB" id="10452356at2759"/>
<keyword evidence="2" id="KW-1185">Reference proteome</keyword>
<proteinExistence type="predicted"/>
<accession>V9FK94</accession>
<dbReference type="HOGENOM" id="CLU_2445622_0_0_1"/>
<evidence type="ECO:0000313" key="1">
    <source>
        <dbReference type="EMBL" id="ETI50837.1"/>
    </source>
</evidence>
<gene>
    <name evidence="1" type="ORF">F443_05694</name>
</gene>
<organism evidence="1 2">
    <name type="scientific">Phytophthora nicotianae P1569</name>
    <dbReference type="NCBI Taxonomy" id="1317065"/>
    <lineage>
        <taxon>Eukaryota</taxon>
        <taxon>Sar</taxon>
        <taxon>Stramenopiles</taxon>
        <taxon>Oomycota</taxon>
        <taxon>Peronosporomycetes</taxon>
        <taxon>Peronosporales</taxon>
        <taxon>Peronosporaceae</taxon>
        <taxon>Phytophthora</taxon>
    </lineage>
</organism>
<dbReference type="EMBL" id="ANIZ01000969">
    <property type="protein sequence ID" value="ETI50837.1"/>
    <property type="molecule type" value="Genomic_DNA"/>
</dbReference>